<dbReference type="GO" id="GO:0002758">
    <property type="term" value="P:innate immune response-activating signaling pathway"/>
    <property type="evidence" value="ECO:0007669"/>
    <property type="project" value="UniProtKB-ARBA"/>
</dbReference>
<evidence type="ECO:0000256" key="2">
    <source>
        <dbReference type="ARBA" id="ARBA00022614"/>
    </source>
</evidence>
<keyword evidence="5" id="KW-0611">Plant defense</keyword>
<dbReference type="EMBL" id="JAMQYH010000004">
    <property type="protein sequence ID" value="KAJ1689289.1"/>
    <property type="molecule type" value="Genomic_DNA"/>
</dbReference>
<dbReference type="Proteomes" id="UP001151287">
    <property type="component" value="Unassembled WGS sequence"/>
</dbReference>
<dbReference type="GO" id="GO:0005524">
    <property type="term" value="F:ATP binding"/>
    <property type="evidence" value="ECO:0007669"/>
    <property type="project" value="UniProtKB-KW"/>
</dbReference>
<dbReference type="InterPro" id="IPR002182">
    <property type="entry name" value="NB-ARC"/>
</dbReference>
<dbReference type="CDD" id="cd14798">
    <property type="entry name" value="RX-CC_like"/>
    <property type="match status" value="1"/>
</dbReference>
<keyword evidence="3" id="KW-0677">Repeat</keyword>
<evidence type="ECO:0000313" key="13">
    <source>
        <dbReference type="Proteomes" id="UP001151287"/>
    </source>
</evidence>
<evidence type="ECO:0000256" key="4">
    <source>
        <dbReference type="ARBA" id="ARBA00022741"/>
    </source>
</evidence>
<dbReference type="Pfam" id="PF18052">
    <property type="entry name" value="Rx_N"/>
    <property type="match status" value="1"/>
</dbReference>
<reference evidence="12" key="1">
    <citation type="journal article" date="2022" name="Cell">
        <title>Repeat-based holocentromeres influence genome architecture and karyotype evolution.</title>
        <authorList>
            <person name="Hofstatter P.G."/>
            <person name="Thangavel G."/>
            <person name="Lux T."/>
            <person name="Neumann P."/>
            <person name="Vondrak T."/>
            <person name="Novak P."/>
            <person name="Zhang M."/>
            <person name="Costa L."/>
            <person name="Castellani M."/>
            <person name="Scott A."/>
            <person name="Toegelov H."/>
            <person name="Fuchs J."/>
            <person name="Mata-Sucre Y."/>
            <person name="Dias Y."/>
            <person name="Vanzela A.L.L."/>
            <person name="Huettel B."/>
            <person name="Almeida C.C.S."/>
            <person name="Simkova H."/>
            <person name="Souza G."/>
            <person name="Pedrosa-Harand A."/>
            <person name="Macas J."/>
            <person name="Mayer K.F.X."/>
            <person name="Houben A."/>
            <person name="Marques A."/>
        </authorList>
    </citation>
    <scope>NUCLEOTIDE SEQUENCE</scope>
    <source>
        <strain evidence="12">RhyBre1mFocal</strain>
    </source>
</reference>
<name>A0A9Q0C8K0_9POAL</name>
<dbReference type="Pfam" id="PF23598">
    <property type="entry name" value="LRR_14"/>
    <property type="match status" value="1"/>
</dbReference>
<proteinExistence type="inferred from homology"/>
<feature type="domain" description="Disease resistance N-terminal" evidence="8">
    <location>
        <begin position="10"/>
        <end position="96"/>
    </location>
</feature>
<evidence type="ECO:0000256" key="5">
    <source>
        <dbReference type="ARBA" id="ARBA00022821"/>
    </source>
</evidence>
<dbReference type="AlphaFoldDB" id="A0A9Q0C8K0"/>
<dbReference type="SUPFAM" id="SSF52540">
    <property type="entry name" value="P-loop containing nucleoside triphosphate hydrolases"/>
    <property type="match status" value="1"/>
</dbReference>
<dbReference type="Gene3D" id="3.80.10.10">
    <property type="entry name" value="Ribonuclease Inhibitor"/>
    <property type="match status" value="2"/>
</dbReference>
<dbReference type="OrthoDB" id="691996at2759"/>
<dbReference type="InterPro" id="IPR042197">
    <property type="entry name" value="Apaf_helical"/>
</dbReference>
<dbReference type="GO" id="GO:0009626">
    <property type="term" value="P:plant-type hypersensitive response"/>
    <property type="evidence" value="ECO:0007669"/>
    <property type="project" value="UniProtKB-ARBA"/>
</dbReference>
<dbReference type="InterPro" id="IPR056789">
    <property type="entry name" value="LRR_R13L1-DRL21"/>
</dbReference>
<dbReference type="FunFam" id="1.10.10.10:FF:000322">
    <property type="entry name" value="Probable disease resistance protein At1g63360"/>
    <property type="match status" value="1"/>
</dbReference>
<dbReference type="Gene3D" id="1.20.5.4130">
    <property type="match status" value="1"/>
</dbReference>
<dbReference type="InterPro" id="IPR027417">
    <property type="entry name" value="P-loop_NTPase"/>
</dbReference>
<keyword evidence="13" id="KW-1185">Reference proteome</keyword>
<accession>A0A9Q0C8K0</accession>
<dbReference type="FunFam" id="3.40.50.300:FF:001091">
    <property type="entry name" value="Probable disease resistance protein At1g61300"/>
    <property type="match status" value="1"/>
</dbReference>
<dbReference type="Gene3D" id="1.10.10.10">
    <property type="entry name" value="Winged helix-like DNA-binding domain superfamily/Winged helix DNA-binding domain"/>
    <property type="match status" value="1"/>
</dbReference>
<dbReference type="GO" id="GO:0043531">
    <property type="term" value="F:ADP binding"/>
    <property type="evidence" value="ECO:0007669"/>
    <property type="project" value="InterPro"/>
</dbReference>
<evidence type="ECO:0000256" key="1">
    <source>
        <dbReference type="ARBA" id="ARBA00008894"/>
    </source>
</evidence>
<feature type="domain" description="R13L1/DRL21-like LRR repeat region" evidence="11">
    <location>
        <begin position="847"/>
        <end position="919"/>
    </location>
</feature>
<protein>
    <submittedName>
        <fullName evidence="12">Uncharacterized protein</fullName>
    </submittedName>
</protein>
<feature type="domain" description="NB-ARC" evidence="7">
    <location>
        <begin position="172"/>
        <end position="341"/>
    </location>
</feature>
<dbReference type="SUPFAM" id="SSF52058">
    <property type="entry name" value="L domain-like"/>
    <property type="match status" value="1"/>
</dbReference>
<dbReference type="PRINTS" id="PR00364">
    <property type="entry name" value="DISEASERSIST"/>
</dbReference>
<evidence type="ECO:0000256" key="3">
    <source>
        <dbReference type="ARBA" id="ARBA00022737"/>
    </source>
</evidence>
<feature type="domain" description="Disease resistance protein winged helix" evidence="9">
    <location>
        <begin position="428"/>
        <end position="495"/>
    </location>
</feature>
<dbReference type="InterPro" id="IPR041118">
    <property type="entry name" value="Rx_N"/>
</dbReference>
<feature type="domain" description="R13L1/DRL21-like LRR repeat region" evidence="11">
    <location>
        <begin position="756"/>
        <end position="813"/>
    </location>
</feature>
<organism evidence="12 13">
    <name type="scientific">Rhynchospora breviuscula</name>
    <dbReference type="NCBI Taxonomy" id="2022672"/>
    <lineage>
        <taxon>Eukaryota</taxon>
        <taxon>Viridiplantae</taxon>
        <taxon>Streptophyta</taxon>
        <taxon>Embryophyta</taxon>
        <taxon>Tracheophyta</taxon>
        <taxon>Spermatophyta</taxon>
        <taxon>Magnoliopsida</taxon>
        <taxon>Liliopsida</taxon>
        <taxon>Poales</taxon>
        <taxon>Cyperaceae</taxon>
        <taxon>Cyperoideae</taxon>
        <taxon>Rhynchosporeae</taxon>
        <taxon>Rhynchospora</taxon>
    </lineage>
</organism>
<dbReference type="PANTHER" id="PTHR36766:SF48">
    <property type="entry name" value="DISEASE RESISTANCE PROTEIN RGA3"/>
    <property type="match status" value="1"/>
</dbReference>
<comment type="similarity">
    <text evidence="1">Belongs to the disease resistance NB-LRR family.</text>
</comment>
<keyword evidence="6" id="KW-0067">ATP-binding</keyword>
<keyword evidence="2" id="KW-0433">Leucine-rich repeat</keyword>
<dbReference type="Gene3D" id="1.10.8.430">
    <property type="entry name" value="Helical domain of apoptotic protease-activating factors"/>
    <property type="match status" value="1"/>
</dbReference>
<evidence type="ECO:0000259" key="11">
    <source>
        <dbReference type="Pfam" id="PF25019"/>
    </source>
</evidence>
<evidence type="ECO:0000313" key="12">
    <source>
        <dbReference type="EMBL" id="KAJ1689289.1"/>
    </source>
</evidence>
<dbReference type="Gene3D" id="3.40.50.300">
    <property type="entry name" value="P-loop containing nucleotide triphosphate hydrolases"/>
    <property type="match status" value="1"/>
</dbReference>
<keyword evidence="4" id="KW-0547">Nucleotide-binding</keyword>
<dbReference type="GO" id="GO:0042742">
    <property type="term" value="P:defense response to bacterium"/>
    <property type="evidence" value="ECO:0007669"/>
    <property type="project" value="UniProtKB-ARBA"/>
</dbReference>
<evidence type="ECO:0000259" key="9">
    <source>
        <dbReference type="Pfam" id="PF23559"/>
    </source>
</evidence>
<dbReference type="InterPro" id="IPR036388">
    <property type="entry name" value="WH-like_DNA-bd_sf"/>
</dbReference>
<dbReference type="Pfam" id="PF25019">
    <property type="entry name" value="LRR_R13L1-DRL21"/>
    <property type="match status" value="2"/>
</dbReference>
<dbReference type="InterPro" id="IPR055414">
    <property type="entry name" value="LRR_R13L4/SHOC2-like"/>
</dbReference>
<sequence>MANVVASSLVRLVCDRMGTKLMKEYGLLSGADKELKKLGGILEMIRDVLDDAEARQEKDKALRGWLKKLKDAAFEIDDLLDDVAIEAVKSENKKKTGIIEKVRKLSALPNSVKFKHTIAHRIKDIREKLDEIAAERSKFHLQVNMTTESTREDIVIRESCSFVDESEVYGREEDKEKIIDSLVNTESKNGLGVVTIVGMGGLGKTTIAKLVFNNQTVQNHFDQFIWVSVNENFDIRRIIKNILESTLTSNFDLSLELLQCKLKERLGGRRFLLVLDDVWNENSEKWDNLRGLLTIGAQGSKVIVTSRSTRVASIMGTVEPYILAGLSEEDCWLLFERRAFTLATTSDTNSNLVAIGKKIVKKCGGVPLAAKVLGSLMRFKRKESEWLAIRDNDIWNISIVENEILPSLRLSYINLPSHLKQCFAYCALFPKNERIWTSHLIQLWIAEGFIQSSDNRAESKDVGMEFVEELLSRSLFQYGGETSCIKMHDLIHDMASYVAGEECSTIDTDGIITIGENTRYSSFVCKNSPLFGSLYPLGIPTKLRTLYLSTSSLGIGCQKEEPHKDFLNTICTNFILLRALYFSNYPIEELPTSLGNLRHLRYLDLSYTNLKTLPSHIRHLYNLRTLDLARCNYLEKLSDSIGKLSKLVELILCGCASLHSLPDSIGQLKCLKILDLTKSPVESLPACIVKLTNLKSLRLERCYFLHELPSNIAEMRSLIHLDVGNYLECTPCGIGDLCHLRRMPIFVPGGKTKCSIRELGKLDLMDKLQIKCLENVKTPQEAKEAKLICKNDLRELKLSWNLQSYAIQKENNSDTNEEGKSIDSDTEEDGKSIYEFIELFREQEYSVDIPLVEQILENLKPPNMISTLEIEGYLGNMIPKWLTDLQLPNLVHMTLEKCTNCKTLPEFKNFGCLKTLKLNFLMKISSLNSLGQIPSLEVLTLVCLPLVTCLGSEFYGGDVAFTQLVELEVGCMLELDEWSEGTAGFEFLPRLTKLSIGKCPKLKKLPSNFFTVTSLEMCVDDELLLSSLRSGGFPNLKEMNLSMNKGEESLPEEIEVRWEALVSKSMSWY</sequence>
<dbReference type="PANTHER" id="PTHR36766">
    <property type="entry name" value="PLANT BROAD-SPECTRUM MILDEW RESISTANCE PROTEIN RPW8"/>
    <property type="match status" value="1"/>
</dbReference>
<feature type="domain" description="Disease resistance R13L4/SHOC-2-like LRR" evidence="10">
    <location>
        <begin position="572"/>
        <end position="676"/>
    </location>
</feature>
<gene>
    <name evidence="12" type="ORF">LUZ63_013444</name>
</gene>
<evidence type="ECO:0000259" key="7">
    <source>
        <dbReference type="Pfam" id="PF00931"/>
    </source>
</evidence>
<evidence type="ECO:0000259" key="8">
    <source>
        <dbReference type="Pfam" id="PF18052"/>
    </source>
</evidence>
<evidence type="ECO:0000256" key="6">
    <source>
        <dbReference type="ARBA" id="ARBA00022840"/>
    </source>
</evidence>
<dbReference type="InterPro" id="IPR058922">
    <property type="entry name" value="WHD_DRP"/>
</dbReference>
<dbReference type="Pfam" id="PF00931">
    <property type="entry name" value="NB-ARC"/>
    <property type="match status" value="1"/>
</dbReference>
<dbReference type="InterPro" id="IPR038005">
    <property type="entry name" value="RX-like_CC"/>
</dbReference>
<evidence type="ECO:0000259" key="10">
    <source>
        <dbReference type="Pfam" id="PF23598"/>
    </source>
</evidence>
<dbReference type="InterPro" id="IPR032675">
    <property type="entry name" value="LRR_dom_sf"/>
</dbReference>
<comment type="caution">
    <text evidence="12">The sequence shown here is derived from an EMBL/GenBank/DDBJ whole genome shotgun (WGS) entry which is preliminary data.</text>
</comment>
<dbReference type="Pfam" id="PF23559">
    <property type="entry name" value="WHD_DRP"/>
    <property type="match status" value="1"/>
</dbReference>